<keyword evidence="1" id="KW-0472">Membrane</keyword>
<dbReference type="AlphaFoldDB" id="A0AAP6XLD3"/>
<evidence type="ECO:0000313" key="3">
    <source>
        <dbReference type="Proteomes" id="UP000591626"/>
    </source>
</evidence>
<protein>
    <submittedName>
        <fullName evidence="2">Uncharacterized protein</fullName>
    </submittedName>
</protein>
<keyword evidence="1" id="KW-0812">Transmembrane</keyword>
<name>A0AAP6XLD3_9CORY</name>
<comment type="caution">
    <text evidence="2">The sequence shown here is derived from an EMBL/GenBank/DDBJ whole genome shotgun (WGS) entry which is preliminary data.</text>
</comment>
<dbReference type="RefSeq" id="WP_167615870.1">
    <property type="nucleotide sequence ID" value="NZ_JAAUVV010000003.1"/>
</dbReference>
<sequence length="167" mass="18189">MLKTSSKARGWIILAAVLWLVILIGIIFIPQSRGSNAVDEVKPTNSLTRALAQTRPGGDMVAAQLVDPSRVYDANEYMGYTTLCPGEPEELVKAKKEAFALTDEDLDLNGEMGYVLLIPAEGETALIDPVELKKVDICTVPQSETFPLNTAMPFYNTKGQWALGMGQ</sequence>
<evidence type="ECO:0000256" key="1">
    <source>
        <dbReference type="SAM" id="Phobius"/>
    </source>
</evidence>
<accession>A0AAP6XLD3</accession>
<dbReference type="Proteomes" id="UP000591626">
    <property type="component" value="Unassembled WGS sequence"/>
</dbReference>
<organism evidence="2 3">
    <name type="scientific">Corynebacterium coyleae</name>
    <dbReference type="NCBI Taxonomy" id="53374"/>
    <lineage>
        <taxon>Bacteria</taxon>
        <taxon>Bacillati</taxon>
        <taxon>Actinomycetota</taxon>
        <taxon>Actinomycetes</taxon>
        <taxon>Mycobacteriales</taxon>
        <taxon>Corynebacteriaceae</taxon>
        <taxon>Corynebacterium</taxon>
    </lineage>
</organism>
<evidence type="ECO:0000313" key="2">
    <source>
        <dbReference type="EMBL" id="NJJ03252.1"/>
    </source>
</evidence>
<feature type="transmembrane region" description="Helical" evidence="1">
    <location>
        <begin position="12"/>
        <end position="29"/>
    </location>
</feature>
<gene>
    <name evidence="2" type="ORF">HC138_02540</name>
</gene>
<dbReference type="EMBL" id="JAAUVV010000003">
    <property type="protein sequence ID" value="NJJ03252.1"/>
    <property type="molecule type" value="Genomic_DNA"/>
</dbReference>
<reference evidence="2 3" key="1">
    <citation type="submission" date="2020-03" db="EMBL/GenBank/DDBJ databases">
        <title>Draft genome sequences of bacterial isolates from the female urobiome.</title>
        <authorList>
            <person name="Miller-Ensminger T."/>
            <person name="Wolfe A.J."/>
            <person name="Putonti C."/>
        </authorList>
    </citation>
    <scope>NUCLEOTIDE SEQUENCE [LARGE SCALE GENOMIC DNA]</scope>
    <source>
        <strain evidence="2 3">UMB8490</strain>
    </source>
</reference>
<keyword evidence="1" id="KW-1133">Transmembrane helix</keyword>
<proteinExistence type="predicted"/>